<name>A0A1H3G5A6_9FLAO</name>
<dbReference type="Gene3D" id="2.60.40.10">
    <property type="entry name" value="Immunoglobulins"/>
    <property type="match status" value="1"/>
</dbReference>
<dbReference type="Pfam" id="PF18911">
    <property type="entry name" value="PKD_4"/>
    <property type="match status" value="1"/>
</dbReference>
<dbReference type="Proteomes" id="UP000198569">
    <property type="component" value="Unassembled WGS sequence"/>
</dbReference>
<evidence type="ECO:0000313" key="3">
    <source>
        <dbReference type="Proteomes" id="UP000198569"/>
    </source>
</evidence>
<keyword evidence="3" id="KW-1185">Reference proteome</keyword>
<dbReference type="InterPro" id="IPR035986">
    <property type="entry name" value="PKD_dom_sf"/>
</dbReference>
<accession>A0A1H3G5A6</accession>
<feature type="domain" description="PKD" evidence="1">
    <location>
        <begin position="72"/>
        <end position="117"/>
    </location>
</feature>
<dbReference type="InterPro" id="IPR013783">
    <property type="entry name" value="Ig-like_fold"/>
</dbReference>
<dbReference type="OrthoDB" id="1150003at2"/>
<gene>
    <name evidence="2" type="ORF">SAMN05444338_12017</name>
</gene>
<sequence length="292" mass="30901">MNLNIILKRPVYTLFVVAALGLLSSCQPEDVGEGNGLSDANVDATFTVKAVEGKVNTYSLQAQPNNVISSMWNFGDGAFSGKMNEEASFPDAGTYTITHTATGRGGLSNATSQDVVVATSDPIKGNIVKGGKFLDADDQAKWTKLNISASGAAWTFNTGSATIKASGWSQQGIYQAINVVKDKEYRIDMLISGGASSDTWFEVYAGTTPPVQGVEYKDNKVMGISTWDGCGTSQFSGKLSVVGCIKNDRTNTVSNVVKFNTSGTIYLLFRSGGNGFTANGITITNVEMRGSN</sequence>
<evidence type="ECO:0000259" key="1">
    <source>
        <dbReference type="PROSITE" id="PS50093"/>
    </source>
</evidence>
<protein>
    <recommendedName>
        <fullName evidence="1">PKD domain-containing protein</fullName>
    </recommendedName>
</protein>
<dbReference type="InterPro" id="IPR000601">
    <property type="entry name" value="PKD_dom"/>
</dbReference>
<dbReference type="PROSITE" id="PS50093">
    <property type="entry name" value="PKD"/>
    <property type="match status" value="1"/>
</dbReference>
<dbReference type="RefSeq" id="WP_091435127.1">
    <property type="nucleotide sequence ID" value="NZ_FNMV01000020.1"/>
</dbReference>
<proteinExistence type="predicted"/>
<evidence type="ECO:0000313" key="2">
    <source>
        <dbReference type="EMBL" id="SDX98513.1"/>
    </source>
</evidence>
<dbReference type="SMART" id="SM00089">
    <property type="entry name" value="PKD"/>
    <property type="match status" value="1"/>
</dbReference>
<dbReference type="EMBL" id="FNMV01000020">
    <property type="protein sequence ID" value="SDX98513.1"/>
    <property type="molecule type" value="Genomic_DNA"/>
</dbReference>
<dbReference type="CDD" id="cd00146">
    <property type="entry name" value="PKD"/>
    <property type="match status" value="1"/>
</dbReference>
<reference evidence="3" key="1">
    <citation type="submission" date="2016-10" db="EMBL/GenBank/DDBJ databases">
        <authorList>
            <person name="Varghese N."/>
            <person name="Submissions S."/>
        </authorList>
    </citation>
    <scope>NUCLEOTIDE SEQUENCE [LARGE SCALE GENOMIC DNA]</scope>
    <source>
        <strain evidence="3">DSM 15718</strain>
    </source>
</reference>
<dbReference type="InterPro" id="IPR022409">
    <property type="entry name" value="PKD/Chitinase_dom"/>
</dbReference>
<dbReference type="AlphaFoldDB" id="A0A1H3G5A6"/>
<dbReference type="SUPFAM" id="SSF49299">
    <property type="entry name" value="PKD domain"/>
    <property type="match status" value="1"/>
</dbReference>
<dbReference type="STRING" id="229203.SAMN05444338_12017"/>
<organism evidence="2 3">
    <name type="scientific">Flavobacterium degerlachei</name>
    <dbReference type="NCBI Taxonomy" id="229203"/>
    <lineage>
        <taxon>Bacteria</taxon>
        <taxon>Pseudomonadati</taxon>
        <taxon>Bacteroidota</taxon>
        <taxon>Flavobacteriia</taxon>
        <taxon>Flavobacteriales</taxon>
        <taxon>Flavobacteriaceae</taxon>
        <taxon>Flavobacterium</taxon>
    </lineage>
</organism>